<feature type="transmembrane region" description="Helical" evidence="1">
    <location>
        <begin position="110"/>
        <end position="133"/>
    </location>
</feature>
<feature type="transmembrane region" description="Helical" evidence="1">
    <location>
        <begin position="49"/>
        <end position="68"/>
    </location>
</feature>
<feature type="transmembrane region" description="Helical" evidence="1">
    <location>
        <begin position="75"/>
        <end position="98"/>
    </location>
</feature>
<feature type="transmembrane region" description="Helical" evidence="1">
    <location>
        <begin position="172"/>
        <end position="192"/>
    </location>
</feature>
<feature type="transmembrane region" description="Helical" evidence="1">
    <location>
        <begin position="237"/>
        <end position="258"/>
    </location>
</feature>
<dbReference type="Pfam" id="PF06772">
    <property type="entry name" value="LtrA"/>
    <property type="match status" value="1"/>
</dbReference>
<accession>A0A6F8YFF6</accession>
<feature type="transmembrane region" description="Helical" evidence="1">
    <location>
        <begin position="356"/>
        <end position="371"/>
    </location>
</feature>
<keyword evidence="3" id="KW-1185">Reference proteome</keyword>
<evidence type="ECO:0000313" key="2">
    <source>
        <dbReference type="EMBL" id="BCB84800.1"/>
    </source>
</evidence>
<dbReference type="AlphaFoldDB" id="A0A6F8YFF6"/>
<evidence type="ECO:0000256" key="1">
    <source>
        <dbReference type="SAM" id="Phobius"/>
    </source>
</evidence>
<dbReference type="PANTHER" id="PTHR36840:SF1">
    <property type="entry name" value="BLL5714 PROTEIN"/>
    <property type="match status" value="1"/>
</dbReference>
<reference evidence="2 3" key="2">
    <citation type="submission" date="2020-03" db="EMBL/GenBank/DDBJ databases">
        <authorList>
            <person name="Ichikawa N."/>
            <person name="Kimura A."/>
            <person name="Kitahashi Y."/>
            <person name="Uohara A."/>
        </authorList>
    </citation>
    <scope>NUCLEOTIDE SEQUENCE [LARGE SCALE GENOMIC DNA]</scope>
    <source>
        <strain evidence="2 3">NBRC 105367</strain>
    </source>
</reference>
<protein>
    <submittedName>
        <fullName evidence="2">Low temperature requirement protein A</fullName>
    </submittedName>
</protein>
<dbReference type="RefSeq" id="WP_269476418.1">
    <property type="nucleotide sequence ID" value="NZ_AP022871.1"/>
</dbReference>
<keyword evidence="1" id="KW-0812">Transmembrane</keyword>
<feature type="transmembrane region" description="Helical" evidence="1">
    <location>
        <begin position="140"/>
        <end position="160"/>
    </location>
</feature>
<organism evidence="2 3">
    <name type="scientific">Phytohabitans suffuscus</name>
    <dbReference type="NCBI Taxonomy" id="624315"/>
    <lineage>
        <taxon>Bacteria</taxon>
        <taxon>Bacillati</taxon>
        <taxon>Actinomycetota</taxon>
        <taxon>Actinomycetes</taxon>
        <taxon>Micromonosporales</taxon>
        <taxon>Micromonosporaceae</taxon>
    </lineage>
</organism>
<reference evidence="2 3" key="1">
    <citation type="submission" date="2020-03" db="EMBL/GenBank/DDBJ databases">
        <title>Whole genome shotgun sequence of Phytohabitans suffuscus NBRC 105367.</title>
        <authorList>
            <person name="Komaki H."/>
            <person name="Tamura T."/>
        </authorList>
    </citation>
    <scope>NUCLEOTIDE SEQUENCE [LARGE SCALE GENOMIC DNA]</scope>
    <source>
        <strain evidence="2 3">NBRC 105367</strain>
    </source>
</reference>
<dbReference type="EMBL" id="AP022871">
    <property type="protein sequence ID" value="BCB84800.1"/>
    <property type="molecule type" value="Genomic_DNA"/>
</dbReference>
<sequence>MRTRLEPAAPGARVTRLELFYDLVFVYAFLNVTTVTSEALTPSDLAKGLLVLVLLWFAWITFAALGNFVRADQGFMPLIGFATMAAIVGLAVTVPEAFANRPGGLPGDLIFASCYFVVRALQVVGLGFAATGLSRLRRPLLLQAPPVLISTCLLFVAATLPHRFLSGRAEFAARAGIWLLAIAVEYTASALIRVQDIMIVSVEHWADRYAQIILIAFGESILSVGIGPNLVTGLPVSWPVLLGIALSIAIIAALWWTYFDSLAPAAEEALRRTPGDALGTRSRDAYMYLHLPMIVGIILLSLGLKRVLADLANPGSPSTGDTLAGVERFVLAGGITVYLLALTGFQWRMIGRPDRITPWAIALTVAQIPIARLVPELIALALLTLVTTAQVTVWAIRTRGRRRTFQQRRLDEQRALEAGEIEWRRRHM</sequence>
<feature type="transmembrane region" description="Helical" evidence="1">
    <location>
        <begin position="20"/>
        <end position="37"/>
    </location>
</feature>
<dbReference type="InterPro" id="IPR010640">
    <property type="entry name" value="Low_temperature_requirement_A"/>
</dbReference>
<gene>
    <name evidence="2" type="ORF">Psuf_021130</name>
</gene>
<feature type="transmembrane region" description="Helical" evidence="1">
    <location>
        <begin position="329"/>
        <end position="347"/>
    </location>
</feature>
<keyword evidence="1" id="KW-1133">Transmembrane helix</keyword>
<feature type="transmembrane region" description="Helical" evidence="1">
    <location>
        <begin position="377"/>
        <end position="396"/>
    </location>
</feature>
<dbReference type="PANTHER" id="PTHR36840">
    <property type="entry name" value="BLL5714 PROTEIN"/>
    <property type="match status" value="1"/>
</dbReference>
<proteinExistence type="predicted"/>
<dbReference type="Proteomes" id="UP000503011">
    <property type="component" value="Chromosome"/>
</dbReference>
<feature type="transmembrane region" description="Helical" evidence="1">
    <location>
        <begin position="288"/>
        <end position="309"/>
    </location>
</feature>
<name>A0A6F8YFF6_9ACTN</name>
<dbReference type="KEGG" id="psuu:Psuf_021130"/>
<feature type="transmembrane region" description="Helical" evidence="1">
    <location>
        <begin position="212"/>
        <end position="231"/>
    </location>
</feature>
<evidence type="ECO:0000313" key="3">
    <source>
        <dbReference type="Proteomes" id="UP000503011"/>
    </source>
</evidence>
<keyword evidence="1" id="KW-0472">Membrane</keyword>